<reference evidence="2" key="1">
    <citation type="submission" date="2024-04" db="EMBL/GenBank/DDBJ databases">
        <authorList>
            <person name="Shaw F."/>
            <person name="Minotto A."/>
        </authorList>
    </citation>
    <scope>NUCLEOTIDE SEQUENCE [LARGE SCALE GENOMIC DNA]</scope>
</reference>
<proteinExistence type="predicted"/>
<evidence type="ECO:0000313" key="2">
    <source>
        <dbReference type="Proteomes" id="UP001497453"/>
    </source>
</evidence>
<evidence type="ECO:0000313" key="1">
    <source>
        <dbReference type="EMBL" id="CAL1715120.1"/>
    </source>
</evidence>
<protein>
    <submittedName>
        <fullName evidence="1">Uncharacterized protein</fullName>
    </submittedName>
</protein>
<sequence>MHTRNTPGINTDLAKDLDINFTWIPPLAVTSVDEAMQREVPLEGPEGMMDEQFAAEYEEWERQWAEEVADDNRDVDPVLLDVIPTAGEIYDFTELDRIDRGMAPASFNEEVQMPSSSTEAVVWNVDTLLRMNGMEF</sequence>
<name>A0ABP1E5A5_9APHY</name>
<gene>
    <name evidence="1" type="ORF">GFSPODELE1_LOCUS10070</name>
</gene>
<accession>A0ABP1E5A5</accession>
<keyword evidence="2" id="KW-1185">Reference proteome</keyword>
<dbReference type="EMBL" id="OZ037951">
    <property type="protein sequence ID" value="CAL1715120.1"/>
    <property type="molecule type" value="Genomic_DNA"/>
</dbReference>
<organism evidence="1 2">
    <name type="scientific">Somion occarium</name>
    <dbReference type="NCBI Taxonomy" id="3059160"/>
    <lineage>
        <taxon>Eukaryota</taxon>
        <taxon>Fungi</taxon>
        <taxon>Dikarya</taxon>
        <taxon>Basidiomycota</taxon>
        <taxon>Agaricomycotina</taxon>
        <taxon>Agaricomycetes</taxon>
        <taxon>Polyporales</taxon>
        <taxon>Cerrenaceae</taxon>
        <taxon>Somion</taxon>
    </lineage>
</organism>
<dbReference type="Proteomes" id="UP001497453">
    <property type="component" value="Chromosome 8"/>
</dbReference>